<dbReference type="InterPro" id="IPR018110">
    <property type="entry name" value="Mandel_Rmase/mucon_lact_enz_CS"/>
</dbReference>
<dbReference type="InterPro" id="IPR036849">
    <property type="entry name" value="Enolase-like_C_sf"/>
</dbReference>
<evidence type="ECO:0000313" key="5">
    <source>
        <dbReference type="EMBL" id="MFD1676838.1"/>
    </source>
</evidence>
<dbReference type="InterPro" id="IPR013341">
    <property type="entry name" value="Mandelate_racemase_N_dom"/>
</dbReference>
<protein>
    <submittedName>
        <fullName evidence="5">Enolase C-terminal domain-like protein</fullName>
    </submittedName>
</protein>
<sequence length="378" mass="42677">MKITSIQCKPLTLKKAHQSSPSWLSETVIANPMSIYPRYYERRSSWTAPFQSMAVIVETDEGIQGLSHFDGGEPVQKIIELHFARLLIGEDPFDIERLWDQMFRASLPYGRKGLSMFAISAVDCALWDIVGKALQQPVYRLLGGATKVDMPVYETTNDRRDWDNHEFFGVKLAMPYGPIDGREGVQKNRDLVKECRERIGEKRDIMLDCYMAWDVEFTIRMIDAVEPYGVRWIEEALPPDDIRGYDKLANYTGAIALATGEHEYTRYGHRELIETGAISVLQPDVAWAGGLTETRRICALASAHSLKVVPHAGGLQAAALHLIKSQVNCPFVEWVRTWDIQNGRPPQRILGIPDPEYGRIAPSDEPGLGIQLNHEVLE</sequence>
<dbReference type="Gene3D" id="3.30.390.10">
    <property type="entry name" value="Enolase-like, N-terminal domain"/>
    <property type="match status" value="1"/>
</dbReference>
<dbReference type="Proteomes" id="UP001597079">
    <property type="component" value="Unassembled WGS sequence"/>
</dbReference>
<dbReference type="PANTHER" id="PTHR13794:SF58">
    <property type="entry name" value="MITOCHONDRIAL ENOLASE SUPERFAMILY MEMBER 1"/>
    <property type="match status" value="1"/>
</dbReference>
<dbReference type="InterPro" id="IPR029017">
    <property type="entry name" value="Enolase-like_N"/>
</dbReference>
<gene>
    <name evidence="5" type="ORF">ACFSB2_19370</name>
</gene>
<name>A0ABW4JNV9_9BACL</name>
<comment type="cofactor">
    <cofactor evidence="1">
        <name>Mg(2+)</name>
        <dbReference type="ChEBI" id="CHEBI:18420"/>
    </cofactor>
</comment>
<dbReference type="PANTHER" id="PTHR13794">
    <property type="entry name" value="ENOLASE SUPERFAMILY, MANDELATE RACEMASE"/>
    <property type="match status" value="1"/>
</dbReference>
<proteinExistence type="predicted"/>
<dbReference type="EMBL" id="JBHUCX010000079">
    <property type="protein sequence ID" value="MFD1676838.1"/>
    <property type="molecule type" value="Genomic_DNA"/>
</dbReference>
<dbReference type="SUPFAM" id="SSF51604">
    <property type="entry name" value="Enolase C-terminal domain-like"/>
    <property type="match status" value="1"/>
</dbReference>
<comment type="caution">
    <text evidence="5">The sequence shown here is derived from an EMBL/GenBank/DDBJ whole genome shotgun (WGS) entry which is preliminary data.</text>
</comment>
<evidence type="ECO:0000256" key="1">
    <source>
        <dbReference type="ARBA" id="ARBA00001946"/>
    </source>
</evidence>
<dbReference type="Pfam" id="PF13378">
    <property type="entry name" value="MR_MLE_C"/>
    <property type="match status" value="1"/>
</dbReference>
<organism evidence="5 6">
    <name type="scientific">Alicyclobacillus fodiniaquatilis</name>
    <dbReference type="NCBI Taxonomy" id="1661150"/>
    <lineage>
        <taxon>Bacteria</taxon>
        <taxon>Bacillati</taxon>
        <taxon>Bacillota</taxon>
        <taxon>Bacilli</taxon>
        <taxon>Bacillales</taxon>
        <taxon>Alicyclobacillaceae</taxon>
        <taxon>Alicyclobacillus</taxon>
    </lineage>
</organism>
<feature type="domain" description="Mandelate racemase/muconate lactonizing enzyme C-terminal" evidence="4">
    <location>
        <begin position="127"/>
        <end position="255"/>
    </location>
</feature>
<evidence type="ECO:0000256" key="3">
    <source>
        <dbReference type="ARBA" id="ARBA00022842"/>
    </source>
</evidence>
<dbReference type="SUPFAM" id="SSF54826">
    <property type="entry name" value="Enolase N-terminal domain-like"/>
    <property type="match status" value="1"/>
</dbReference>
<accession>A0ABW4JNV9</accession>
<keyword evidence="6" id="KW-1185">Reference proteome</keyword>
<dbReference type="SFLD" id="SFLDS00001">
    <property type="entry name" value="Enolase"/>
    <property type="match status" value="1"/>
</dbReference>
<reference evidence="6" key="1">
    <citation type="journal article" date="2019" name="Int. J. Syst. Evol. Microbiol.">
        <title>The Global Catalogue of Microorganisms (GCM) 10K type strain sequencing project: providing services to taxonomists for standard genome sequencing and annotation.</title>
        <authorList>
            <consortium name="The Broad Institute Genomics Platform"/>
            <consortium name="The Broad Institute Genome Sequencing Center for Infectious Disease"/>
            <person name="Wu L."/>
            <person name="Ma J."/>
        </authorList>
    </citation>
    <scope>NUCLEOTIDE SEQUENCE [LARGE SCALE GENOMIC DNA]</scope>
    <source>
        <strain evidence="6">CGMCC 1.12286</strain>
    </source>
</reference>
<dbReference type="Gene3D" id="3.20.20.120">
    <property type="entry name" value="Enolase-like C-terminal domain"/>
    <property type="match status" value="1"/>
</dbReference>
<keyword evidence="2" id="KW-0479">Metal-binding</keyword>
<evidence type="ECO:0000259" key="4">
    <source>
        <dbReference type="SMART" id="SM00922"/>
    </source>
</evidence>
<dbReference type="RefSeq" id="WP_377944748.1">
    <property type="nucleotide sequence ID" value="NZ_JBHUCX010000079.1"/>
</dbReference>
<evidence type="ECO:0000256" key="2">
    <source>
        <dbReference type="ARBA" id="ARBA00022723"/>
    </source>
</evidence>
<dbReference type="SMART" id="SM00922">
    <property type="entry name" value="MR_MLE"/>
    <property type="match status" value="1"/>
</dbReference>
<keyword evidence="3" id="KW-0460">Magnesium</keyword>
<evidence type="ECO:0000313" key="6">
    <source>
        <dbReference type="Proteomes" id="UP001597079"/>
    </source>
</evidence>
<dbReference type="Pfam" id="PF02746">
    <property type="entry name" value="MR_MLE_N"/>
    <property type="match status" value="1"/>
</dbReference>
<dbReference type="InterPro" id="IPR029065">
    <property type="entry name" value="Enolase_C-like"/>
</dbReference>
<dbReference type="InterPro" id="IPR046945">
    <property type="entry name" value="RHMD-like"/>
</dbReference>
<dbReference type="InterPro" id="IPR013342">
    <property type="entry name" value="Mandelate_racemase_C"/>
</dbReference>
<dbReference type="SFLD" id="SFLDG00179">
    <property type="entry name" value="mandelate_racemase"/>
    <property type="match status" value="1"/>
</dbReference>
<dbReference type="PROSITE" id="PS00908">
    <property type="entry name" value="MR_MLE_1"/>
    <property type="match status" value="1"/>
</dbReference>